<dbReference type="InterPro" id="IPR029034">
    <property type="entry name" value="Cystine-knot_cytokine"/>
</dbReference>
<dbReference type="PANTHER" id="PTHR23199:SF12">
    <property type="entry name" value="NEUROTROPHIN 1-RELATED"/>
    <property type="match status" value="1"/>
</dbReference>
<keyword evidence="2" id="KW-1015">Disulfide bond</keyword>
<dbReference type="PANTHER" id="PTHR23199">
    <property type="entry name" value="NEUROTROPHIN 1-RELATED"/>
    <property type="match status" value="1"/>
</dbReference>
<keyword evidence="1 4" id="KW-0732">Signal</keyword>
<dbReference type="GO" id="GO:0021556">
    <property type="term" value="P:central nervous system formation"/>
    <property type="evidence" value="ECO:0007669"/>
    <property type="project" value="TreeGrafter"/>
</dbReference>
<dbReference type="Proteomes" id="UP001154114">
    <property type="component" value="Chromosome 6"/>
</dbReference>
<dbReference type="Pfam" id="PF16077">
    <property type="entry name" value="Spaetzle"/>
    <property type="match status" value="1"/>
</dbReference>
<feature type="chain" id="PRO_5040421627" description="Spaetzle domain-containing protein" evidence="4">
    <location>
        <begin position="20"/>
        <end position="372"/>
    </location>
</feature>
<dbReference type="AlphaFoldDB" id="A0A9N8PZH5"/>
<keyword evidence="7" id="KW-1185">Reference proteome</keyword>
<dbReference type="OrthoDB" id="7035242at2759"/>
<dbReference type="GO" id="GO:0008083">
    <property type="term" value="F:growth factor activity"/>
    <property type="evidence" value="ECO:0007669"/>
    <property type="project" value="TreeGrafter"/>
</dbReference>
<evidence type="ECO:0000313" key="7">
    <source>
        <dbReference type="Proteomes" id="UP001154114"/>
    </source>
</evidence>
<dbReference type="GO" id="GO:0045087">
    <property type="term" value="P:innate immune response"/>
    <property type="evidence" value="ECO:0007669"/>
    <property type="project" value="TreeGrafter"/>
</dbReference>
<dbReference type="SUPFAM" id="SSF57501">
    <property type="entry name" value="Cystine-knot cytokines"/>
    <property type="match status" value="1"/>
</dbReference>
<dbReference type="Gene3D" id="2.10.90.10">
    <property type="entry name" value="Cystine-knot cytokines"/>
    <property type="match status" value="2"/>
</dbReference>
<dbReference type="InterPro" id="IPR032104">
    <property type="entry name" value="Spaetzle"/>
</dbReference>
<protein>
    <recommendedName>
        <fullName evidence="5">Spaetzle domain-containing protein</fullName>
    </recommendedName>
</protein>
<feature type="signal peptide" evidence="4">
    <location>
        <begin position="1"/>
        <end position="19"/>
    </location>
</feature>
<sequence>MFVGICFVFGALSLQLANGAPQNKNSDSSIVFPGPVQDVSRRYANNTNLPDKCKNQNYCTVKPDDYPQELFNQMFKGKYKEPIFQPTYVMTDDRQGDPEDMDDCESKVEFEQLFKVKSQAGEWFTVVQAPDEHFLQMVRIETCLNPGGSCFKEFEGPSEFQVICKQKYNAWEFLVQDGKSGTKKIHVELPVAVQMNLSTIQSKPYVDVLKFRTLSMPDSCAKEDATYCFERDAQYPTAAVENLLSKINKLSIDNSFYNERLGYESPDCPSNRTDKPIHYIIDDSDTVRAVIQAPQKFEQLYTVEKCIQEGKIKRDTSHFGLNTTLVEHDMECVNMRMKFDFVVLGESWQTLEIVQVKGGIPVCCRCRKMDKK</sequence>
<dbReference type="InterPro" id="IPR052444">
    <property type="entry name" value="Spz/Toll_ligand-like"/>
</dbReference>
<accession>A0A9N8PZH5</accession>
<reference evidence="6" key="1">
    <citation type="submission" date="2021-12" db="EMBL/GenBank/DDBJ databases">
        <authorList>
            <person name="King R."/>
        </authorList>
    </citation>
    <scope>NUCLEOTIDE SEQUENCE</scope>
</reference>
<dbReference type="EMBL" id="LR824009">
    <property type="protein sequence ID" value="CAD0197282.1"/>
    <property type="molecule type" value="Genomic_DNA"/>
</dbReference>
<evidence type="ECO:0000256" key="4">
    <source>
        <dbReference type="SAM" id="SignalP"/>
    </source>
</evidence>
<evidence type="ECO:0000313" key="6">
    <source>
        <dbReference type="EMBL" id="CAD0197282.1"/>
    </source>
</evidence>
<gene>
    <name evidence="6" type="ORF">CINC_LOCUS11566</name>
</gene>
<dbReference type="GO" id="GO:0005121">
    <property type="term" value="F:Toll binding"/>
    <property type="evidence" value="ECO:0007669"/>
    <property type="project" value="TreeGrafter"/>
</dbReference>
<evidence type="ECO:0000256" key="3">
    <source>
        <dbReference type="ARBA" id="ARBA00023180"/>
    </source>
</evidence>
<name>A0A9N8PZH5_CHRIL</name>
<evidence type="ECO:0000256" key="2">
    <source>
        <dbReference type="ARBA" id="ARBA00023157"/>
    </source>
</evidence>
<feature type="domain" description="Spaetzle" evidence="5">
    <location>
        <begin position="104"/>
        <end position="186"/>
    </location>
</feature>
<dbReference type="GO" id="GO:0005615">
    <property type="term" value="C:extracellular space"/>
    <property type="evidence" value="ECO:0007669"/>
    <property type="project" value="UniProtKB-ARBA"/>
</dbReference>
<evidence type="ECO:0000259" key="5">
    <source>
        <dbReference type="Pfam" id="PF16077"/>
    </source>
</evidence>
<keyword evidence="3" id="KW-0325">Glycoprotein</keyword>
<evidence type="ECO:0000256" key="1">
    <source>
        <dbReference type="ARBA" id="ARBA00022729"/>
    </source>
</evidence>
<proteinExistence type="predicted"/>
<organism evidence="6 7">
    <name type="scientific">Chrysodeixis includens</name>
    <name type="common">Soybean looper</name>
    <name type="synonym">Pseudoplusia includens</name>
    <dbReference type="NCBI Taxonomy" id="689277"/>
    <lineage>
        <taxon>Eukaryota</taxon>
        <taxon>Metazoa</taxon>
        <taxon>Ecdysozoa</taxon>
        <taxon>Arthropoda</taxon>
        <taxon>Hexapoda</taxon>
        <taxon>Insecta</taxon>
        <taxon>Pterygota</taxon>
        <taxon>Neoptera</taxon>
        <taxon>Endopterygota</taxon>
        <taxon>Lepidoptera</taxon>
        <taxon>Glossata</taxon>
        <taxon>Ditrysia</taxon>
        <taxon>Noctuoidea</taxon>
        <taxon>Noctuidae</taxon>
        <taxon>Plusiinae</taxon>
        <taxon>Chrysodeixis</taxon>
    </lineage>
</organism>